<evidence type="ECO:0000259" key="1">
    <source>
        <dbReference type="Pfam" id="PF02698"/>
    </source>
</evidence>
<dbReference type="InterPro" id="IPR003848">
    <property type="entry name" value="DUF218"/>
</dbReference>
<evidence type="ECO:0000313" key="2">
    <source>
        <dbReference type="EMBL" id="AOZ72530.1"/>
    </source>
</evidence>
<protein>
    <recommendedName>
        <fullName evidence="1">DUF218 domain-containing protein</fullName>
    </recommendedName>
</protein>
<organism evidence="2 3">
    <name type="scientific">Boudabousia tangfeifanii</name>
    <dbReference type="NCBI Taxonomy" id="1912795"/>
    <lineage>
        <taxon>Bacteria</taxon>
        <taxon>Bacillati</taxon>
        <taxon>Actinomycetota</taxon>
        <taxon>Actinomycetes</taxon>
        <taxon>Actinomycetales</taxon>
        <taxon>Actinomycetaceae</taxon>
        <taxon>Boudabousia</taxon>
    </lineage>
</organism>
<dbReference type="KEGG" id="avu:BK816_03820"/>
<gene>
    <name evidence="2" type="ORF">BK816_03820</name>
</gene>
<dbReference type="InterPro" id="IPR051599">
    <property type="entry name" value="Cell_Envelope_Assoc"/>
</dbReference>
<dbReference type="PANTHER" id="PTHR30336:SF20">
    <property type="entry name" value="DUF218 DOMAIN-CONTAINING PROTEIN"/>
    <property type="match status" value="1"/>
</dbReference>
<accession>A0A1D9MK31</accession>
<dbReference type="Pfam" id="PF02698">
    <property type="entry name" value="DUF218"/>
    <property type="match status" value="1"/>
</dbReference>
<feature type="domain" description="DUF218" evidence="1">
    <location>
        <begin position="26"/>
        <end position="149"/>
    </location>
</feature>
<dbReference type="GO" id="GO:0005886">
    <property type="term" value="C:plasma membrane"/>
    <property type="evidence" value="ECO:0007669"/>
    <property type="project" value="TreeGrafter"/>
</dbReference>
<evidence type="ECO:0000313" key="3">
    <source>
        <dbReference type="Proteomes" id="UP000176288"/>
    </source>
</evidence>
<keyword evidence="3" id="KW-1185">Reference proteome</keyword>
<dbReference type="AlphaFoldDB" id="A0A1D9MK31"/>
<dbReference type="CDD" id="cd06259">
    <property type="entry name" value="YdcF-like"/>
    <property type="match status" value="1"/>
</dbReference>
<dbReference type="RefSeq" id="WP_071163996.1">
    <property type="nucleotide sequence ID" value="NZ_CP017812.1"/>
</dbReference>
<name>A0A1D9MK31_9ACTO</name>
<dbReference type="EMBL" id="CP017812">
    <property type="protein sequence ID" value="AOZ72530.1"/>
    <property type="molecule type" value="Genomic_DNA"/>
</dbReference>
<proteinExistence type="predicted"/>
<sequence length="185" mass="21134">MAYSYPDSRGSVAPKTCEDGTAISDIVVLGAAVYRPGEPSRILRQRLDTAIALWKKRPDARLIMSGDATWDHANEPKVMRDYAISKGVPRKKVFQDPEGYSTSETLRNVARDFNSRCLVIVTNQFHVPRAVWLGRSYHLETYGVYPKPELPLPGAKKRQVREFMARAKDFWLGWGYWFQSFVTYG</sequence>
<dbReference type="PANTHER" id="PTHR30336">
    <property type="entry name" value="INNER MEMBRANE PROTEIN, PROBABLE PERMEASE"/>
    <property type="match status" value="1"/>
</dbReference>
<reference evidence="2 3" key="1">
    <citation type="submission" date="2016-10" db="EMBL/GenBank/DDBJ databases">
        <title>Actinomyces aegypiusis sp. nov., isolated from the Aegypius monachus in Qinghai Tibet Plateau China.</title>
        <authorList>
            <person name="Wang Y."/>
        </authorList>
    </citation>
    <scope>NUCLEOTIDE SEQUENCE [LARGE SCALE GENOMIC DNA]</scope>
    <source>
        <strain evidence="2 3">VUL4_3</strain>
    </source>
</reference>
<dbReference type="Proteomes" id="UP000176288">
    <property type="component" value="Chromosome"/>
</dbReference>
<dbReference type="STRING" id="1912795.BK816_03820"/>